<keyword evidence="3" id="KW-1185">Reference proteome</keyword>
<comment type="caution">
    <text evidence="2">The sequence shown here is derived from an EMBL/GenBank/DDBJ whole genome shotgun (WGS) entry which is preliminary data.</text>
</comment>
<organism evidence="2 3">
    <name type="scientific">Desulfosporosinus acididurans</name>
    <dbReference type="NCBI Taxonomy" id="476652"/>
    <lineage>
        <taxon>Bacteria</taxon>
        <taxon>Bacillati</taxon>
        <taxon>Bacillota</taxon>
        <taxon>Clostridia</taxon>
        <taxon>Eubacteriales</taxon>
        <taxon>Desulfitobacteriaceae</taxon>
        <taxon>Desulfosporosinus</taxon>
    </lineage>
</organism>
<dbReference type="STRING" id="476652.DEAC_c21180"/>
<proteinExistence type="predicted"/>
<sequence length="66" mass="6906">MITGISGNSMLPRMAMVNHNVPARTGASEEANESMSERLAEAQSSSAKAANMPSPSHLGNKIDHLA</sequence>
<dbReference type="PATRIC" id="fig|476652.3.peg.2192"/>
<name>A0A0J1FRH6_9FIRM</name>
<protein>
    <submittedName>
        <fullName evidence="2">Uncharacterized protein</fullName>
    </submittedName>
</protein>
<feature type="region of interest" description="Disordered" evidence="1">
    <location>
        <begin position="22"/>
        <end position="66"/>
    </location>
</feature>
<accession>A0A0J1FRH6</accession>
<dbReference type="AlphaFoldDB" id="A0A0J1FRH6"/>
<evidence type="ECO:0000313" key="2">
    <source>
        <dbReference type="EMBL" id="KLU66079.1"/>
    </source>
</evidence>
<gene>
    <name evidence="2" type="ORF">DEAC_c21180</name>
</gene>
<reference evidence="2 3" key="1">
    <citation type="submission" date="2015-06" db="EMBL/GenBank/DDBJ databases">
        <title>Draft genome of the moderately acidophilic sulfate reducer Candidatus Desulfosporosinus acididurans strain M1.</title>
        <authorList>
            <person name="Poehlein A."/>
            <person name="Petzsch P."/>
            <person name="Johnson B.D."/>
            <person name="Schloemann M."/>
            <person name="Daniel R."/>
            <person name="Muehling M."/>
        </authorList>
    </citation>
    <scope>NUCLEOTIDE SEQUENCE [LARGE SCALE GENOMIC DNA]</scope>
    <source>
        <strain evidence="2 3">M1</strain>
    </source>
</reference>
<dbReference type="Proteomes" id="UP000036356">
    <property type="component" value="Unassembled WGS sequence"/>
</dbReference>
<evidence type="ECO:0000256" key="1">
    <source>
        <dbReference type="SAM" id="MobiDB-lite"/>
    </source>
</evidence>
<dbReference type="EMBL" id="LDZY01000006">
    <property type="protein sequence ID" value="KLU66079.1"/>
    <property type="molecule type" value="Genomic_DNA"/>
</dbReference>
<evidence type="ECO:0000313" key="3">
    <source>
        <dbReference type="Proteomes" id="UP000036356"/>
    </source>
</evidence>
<dbReference type="RefSeq" id="WP_047809964.1">
    <property type="nucleotide sequence ID" value="NZ_LDZY01000006.1"/>
</dbReference>